<evidence type="ECO:0000313" key="2">
    <source>
        <dbReference type="EMBL" id="KAL2069422.1"/>
    </source>
</evidence>
<dbReference type="PANTHER" id="PTHR14187:SF5">
    <property type="entry name" value="HEAT SHOCK 70 KDA PROTEIN 12A"/>
    <property type="match status" value="1"/>
</dbReference>
<dbReference type="Proteomes" id="UP001595075">
    <property type="component" value="Unassembled WGS sequence"/>
</dbReference>
<gene>
    <name evidence="2" type="ORF">VTL71DRAFT_14101</name>
</gene>
<sequence>MAQESRILLLFASDLGTSTATFMGTLAEDSFDANGTLCRRALGPTFEMVYWPGGNGDSDDGDPFLPTELVYDRETRKLIAWGFDAAQFLKEVNQPMERYFVVRHIKLLLMDPDTATSQTALTARSRVMRERIDTVLGKTPWDVFQDFFNCMSGAAVDKILEALCHTIQPSRFELVIAFPPGWPPAVHQQVSALCTIGVDKVLQKNGFNIKNECFTNENVYAVSETLCGVNKWLQTVLNTKSRVRTQPMNLDLFNEGDVFAAADLGGGTGDLAIMMILSKDPPQIHQIGRTQSLELSGAAIEAEFRCLCKKMLSPEDYSGDLSTLIDNLCFQFVAEKKRCSSRPGSHQWHVFFPGLLQNPAKPGFCFRDQLVIERTLLTSTFAKPINQFKSVLQAMKENNKSIKAIVFLGQFGGTSHIFRKRMSESPIADLRLLYSSQGKMNVVRGALETRLDLKHNFVKKSETTKSYGSVLRLDWGWDGLEGNQRFPNAVRDGGLFESDVFGKYLVVIEWIIPSGTILSDQKYNVDAEATRTHFWEEKFEEEMDDVSEREEGSDNTIVVLAAKRKKRQTKKILVSEKKWAFEDTIIVSDEIPPANDKDGLCYALYTQEHIDNELYVDGEKKEVTKISLSWDLSRSEKLSPEGYHLGPYSYTDMQRRRLEKRSRKGRGPGGWTFTRHLQYSLVWYITEMELKIFVRAVFPNAEGPPSEQPGQQRDISGVSSFRSWGLERDIMLNQGIAESKISDAERHSSSRPHPDTDQLATGHQRAQFPCSSFLGAGEMIEQLARAHPHGRSKNHADSRENILEANPDAWIAGDKNVTQAPGFTDTPIFTSQSRNGTLGQNGRREDDVRDKETNELGPQGRSDDYRHDSHAREKERERRREIAFGKRKAMDVEREAADREIRRKNHERNRSDTLVNDDVEEQMHPDEVENLGSFALPRLLSRKVGRSDQPDSIIVQLRNDQESKKKIGLGKRRQGDSDDSGTGSGFDQNDRGGILANDDLRMDHVKIIQSRVKGKRSAIRGGRSGGLGRS</sequence>
<feature type="compositionally biased region" description="Basic and acidic residues" evidence="1">
    <location>
        <begin position="842"/>
        <end position="854"/>
    </location>
</feature>
<dbReference type="PANTHER" id="PTHR14187">
    <property type="entry name" value="ALPHA KINASE/ELONGATION FACTOR 2 KINASE"/>
    <property type="match status" value="1"/>
</dbReference>
<proteinExistence type="predicted"/>
<keyword evidence="3" id="KW-1185">Reference proteome</keyword>
<feature type="region of interest" description="Disordered" evidence="1">
    <location>
        <begin position="1011"/>
        <end position="1030"/>
    </location>
</feature>
<feature type="region of interest" description="Disordered" evidence="1">
    <location>
        <begin position="816"/>
        <end position="1000"/>
    </location>
</feature>
<accession>A0ABR4CIV6</accession>
<feature type="compositionally biased region" description="Basic and acidic residues" evidence="1">
    <location>
        <begin position="861"/>
        <end position="901"/>
    </location>
</feature>
<protein>
    <submittedName>
        <fullName evidence="2">Uncharacterized protein</fullName>
    </submittedName>
</protein>
<organism evidence="2 3">
    <name type="scientific">Oculimacula yallundae</name>
    <dbReference type="NCBI Taxonomy" id="86028"/>
    <lineage>
        <taxon>Eukaryota</taxon>
        <taxon>Fungi</taxon>
        <taxon>Dikarya</taxon>
        <taxon>Ascomycota</taxon>
        <taxon>Pezizomycotina</taxon>
        <taxon>Leotiomycetes</taxon>
        <taxon>Helotiales</taxon>
        <taxon>Ploettnerulaceae</taxon>
        <taxon>Oculimacula</taxon>
    </lineage>
</organism>
<feature type="compositionally biased region" description="Polar residues" evidence="1">
    <location>
        <begin position="816"/>
        <end position="840"/>
    </location>
</feature>
<evidence type="ECO:0000313" key="3">
    <source>
        <dbReference type="Proteomes" id="UP001595075"/>
    </source>
</evidence>
<evidence type="ECO:0000256" key="1">
    <source>
        <dbReference type="SAM" id="MobiDB-lite"/>
    </source>
</evidence>
<feature type="region of interest" description="Disordered" evidence="1">
    <location>
        <begin position="742"/>
        <end position="764"/>
    </location>
</feature>
<comment type="caution">
    <text evidence="2">The sequence shown here is derived from an EMBL/GenBank/DDBJ whole genome shotgun (WGS) entry which is preliminary data.</text>
</comment>
<dbReference type="CDD" id="cd10170">
    <property type="entry name" value="ASKHA_NBD_HSP70"/>
    <property type="match status" value="1"/>
</dbReference>
<dbReference type="EMBL" id="JAZHXI010000007">
    <property type="protein sequence ID" value="KAL2069422.1"/>
    <property type="molecule type" value="Genomic_DNA"/>
</dbReference>
<feature type="compositionally biased region" description="Basic and acidic residues" evidence="1">
    <location>
        <begin position="742"/>
        <end position="756"/>
    </location>
</feature>
<name>A0ABR4CIV6_9HELO</name>
<reference evidence="2 3" key="1">
    <citation type="journal article" date="2024" name="Commun. Biol.">
        <title>Comparative genomic analysis of thermophilic fungi reveals convergent evolutionary adaptations and gene losses.</title>
        <authorList>
            <person name="Steindorff A.S."/>
            <person name="Aguilar-Pontes M.V."/>
            <person name="Robinson A.J."/>
            <person name="Andreopoulos B."/>
            <person name="LaButti K."/>
            <person name="Kuo A."/>
            <person name="Mondo S."/>
            <person name="Riley R."/>
            <person name="Otillar R."/>
            <person name="Haridas S."/>
            <person name="Lipzen A."/>
            <person name="Grimwood J."/>
            <person name="Schmutz J."/>
            <person name="Clum A."/>
            <person name="Reid I.D."/>
            <person name="Moisan M.C."/>
            <person name="Butler G."/>
            <person name="Nguyen T.T.M."/>
            <person name="Dewar K."/>
            <person name="Conant G."/>
            <person name="Drula E."/>
            <person name="Henrissat B."/>
            <person name="Hansel C."/>
            <person name="Singer S."/>
            <person name="Hutchinson M.I."/>
            <person name="de Vries R.P."/>
            <person name="Natvig D.O."/>
            <person name="Powell A.J."/>
            <person name="Tsang A."/>
            <person name="Grigoriev I.V."/>
        </authorList>
    </citation>
    <scope>NUCLEOTIDE SEQUENCE [LARGE SCALE GENOMIC DNA]</scope>
    <source>
        <strain evidence="2 3">CBS 494.80</strain>
    </source>
</reference>